<dbReference type="CDD" id="cd06550">
    <property type="entry name" value="TM_ABC_iron-siderophores_like"/>
    <property type="match status" value="1"/>
</dbReference>
<feature type="transmembrane region" description="Helical" evidence="8">
    <location>
        <begin position="266"/>
        <end position="291"/>
    </location>
</feature>
<dbReference type="InterPro" id="IPR000522">
    <property type="entry name" value="ABC_transptr_permease_BtuC"/>
</dbReference>
<reference evidence="9 10" key="1">
    <citation type="journal article" date="2016" name="Front. Microbiol.">
        <title>Genomic Resource of Rice Seed Associated Bacteria.</title>
        <authorList>
            <person name="Midha S."/>
            <person name="Bansal K."/>
            <person name="Sharma S."/>
            <person name="Kumar N."/>
            <person name="Patil P.P."/>
            <person name="Chaudhry V."/>
            <person name="Patil P.B."/>
        </authorList>
    </citation>
    <scope>NUCLEOTIDE SEQUENCE [LARGE SCALE GENOMIC DNA]</scope>
    <source>
        <strain evidence="9 10">NS220</strain>
    </source>
</reference>
<feature type="transmembrane region" description="Helical" evidence="8">
    <location>
        <begin position="216"/>
        <end position="238"/>
    </location>
</feature>
<evidence type="ECO:0000256" key="7">
    <source>
        <dbReference type="ARBA" id="ARBA00023136"/>
    </source>
</evidence>
<evidence type="ECO:0000256" key="5">
    <source>
        <dbReference type="ARBA" id="ARBA00022692"/>
    </source>
</evidence>
<name>A0A147EWG8_MICTE</name>
<protein>
    <recommendedName>
        <fullName evidence="11">ABC transporter permease</fullName>
    </recommendedName>
</protein>
<dbReference type="AlphaFoldDB" id="A0A147EWG8"/>
<dbReference type="Pfam" id="PF01032">
    <property type="entry name" value="FecCD"/>
    <property type="match status" value="1"/>
</dbReference>
<evidence type="ECO:0008006" key="11">
    <source>
        <dbReference type="Google" id="ProtNLM"/>
    </source>
</evidence>
<dbReference type="Gene3D" id="1.10.3470.10">
    <property type="entry name" value="ABC transporter involved in vitamin B12 uptake, BtuC"/>
    <property type="match status" value="1"/>
</dbReference>
<comment type="similarity">
    <text evidence="2">Belongs to the binding-protein-dependent transport system permease family. FecCD subfamily.</text>
</comment>
<dbReference type="FunFam" id="1.10.3470.10:FF:000001">
    <property type="entry name" value="Vitamin B12 ABC transporter permease BtuC"/>
    <property type="match status" value="1"/>
</dbReference>
<evidence type="ECO:0000313" key="10">
    <source>
        <dbReference type="Proteomes" id="UP000075025"/>
    </source>
</evidence>
<evidence type="ECO:0000256" key="1">
    <source>
        <dbReference type="ARBA" id="ARBA00004651"/>
    </source>
</evidence>
<evidence type="ECO:0000256" key="2">
    <source>
        <dbReference type="ARBA" id="ARBA00007935"/>
    </source>
</evidence>
<sequence>MTVEARAADVKSTPAPWRRRRGAAVIGLLCAAAPVVAVLGIAAGQVALTPVDVVDAVWRGLTDTAGTTDATRLADAVVGQLRAPRVLLGFCVGAILAASGAALQAVVRNDLADPYLLGITSGASLGAAAVIALGAGAFAGALSTSGGAFVGAVLALVIVLVLVGPRRRLGSGRLVLAGLAVGYALSAVTNLVVVLSDNRDAIRAITFWMLGSLGQASWADLPVVALALLAAVGLLTVWGRRLDAIGLGDDVARSLGSDPDRLRRNVAVVTAVAIAAAVAVSGSIGFVGLVVPHLARGLVGATHRLLLPTSALLGGMLLVAADTLARTVLAPREIPLGILTALLGTPLLLLLIARRSRDA</sequence>
<feature type="transmembrane region" description="Helical" evidence="8">
    <location>
        <begin position="21"/>
        <end position="43"/>
    </location>
</feature>
<evidence type="ECO:0000256" key="3">
    <source>
        <dbReference type="ARBA" id="ARBA00022448"/>
    </source>
</evidence>
<dbReference type="GO" id="GO:0005886">
    <property type="term" value="C:plasma membrane"/>
    <property type="evidence" value="ECO:0007669"/>
    <property type="project" value="UniProtKB-SubCell"/>
</dbReference>
<dbReference type="GO" id="GO:0033214">
    <property type="term" value="P:siderophore-iron import into cell"/>
    <property type="evidence" value="ECO:0007669"/>
    <property type="project" value="TreeGrafter"/>
</dbReference>
<dbReference type="SUPFAM" id="SSF81345">
    <property type="entry name" value="ABC transporter involved in vitamin B12 uptake, BtuC"/>
    <property type="match status" value="1"/>
</dbReference>
<dbReference type="EMBL" id="LDRT01000066">
    <property type="protein sequence ID" value="KTR94034.1"/>
    <property type="molecule type" value="Genomic_DNA"/>
</dbReference>
<dbReference type="GO" id="GO:0022857">
    <property type="term" value="F:transmembrane transporter activity"/>
    <property type="evidence" value="ECO:0007669"/>
    <property type="project" value="InterPro"/>
</dbReference>
<evidence type="ECO:0000313" key="9">
    <source>
        <dbReference type="EMBL" id="KTR94034.1"/>
    </source>
</evidence>
<dbReference type="RefSeq" id="WP_058623994.1">
    <property type="nucleotide sequence ID" value="NZ_LDRT01000066.1"/>
</dbReference>
<keyword evidence="3" id="KW-0813">Transport</keyword>
<keyword evidence="4" id="KW-1003">Cell membrane</keyword>
<keyword evidence="6 8" id="KW-1133">Transmembrane helix</keyword>
<accession>A0A147EWG8</accession>
<comment type="subcellular location">
    <subcellularLocation>
        <location evidence="1">Cell membrane</location>
        <topology evidence="1">Multi-pass membrane protein</topology>
    </subcellularLocation>
</comment>
<feature type="transmembrane region" description="Helical" evidence="8">
    <location>
        <begin position="336"/>
        <end position="353"/>
    </location>
</feature>
<comment type="caution">
    <text evidence="9">The sequence shown here is derived from an EMBL/GenBank/DDBJ whole genome shotgun (WGS) entry which is preliminary data.</text>
</comment>
<evidence type="ECO:0000256" key="6">
    <source>
        <dbReference type="ARBA" id="ARBA00022989"/>
    </source>
</evidence>
<dbReference type="OrthoDB" id="9782305at2"/>
<keyword evidence="7 8" id="KW-0472">Membrane</keyword>
<gene>
    <name evidence="9" type="ORF">NS220_10480</name>
</gene>
<dbReference type="InterPro" id="IPR037294">
    <property type="entry name" value="ABC_BtuC-like"/>
</dbReference>
<dbReference type="PATRIC" id="fig|2033.6.peg.3235"/>
<evidence type="ECO:0000256" key="8">
    <source>
        <dbReference type="SAM" id="Phobius"/>
    </source>
</evidence>
<feature type="transmembrane region" description="Helical" evidence="8">
    <location>
        <begin position="175"/>
        <end position="196"/>
    </location>
</feature>
<feature type="transmembrane region" description="Helical" evidence="8">
    <location>
        <begin position="115"/>
        <end position="139"/>
    </location>
</feature>
<organism evidence="9 10">
    <name type="scientific">Microbacterium testaceum</name>
    <name type="common">Aureobacterium testaceum</name>
    <name type="synonym">Brevibacterium testaceum</name>
    <dbReference type="NCBI Taxonomy" id="2033"/>
    <lineage>
        <taxon>Bacteria</taxon>
        <taxon>Bacillati</taxon>
        <taxon>Actinomycetota</taxon>
        <taxon>Actinomycetes</taxon>
        <taxon>Micrococcales</taxon>
        <taxon>Microbacteriaceae</taxon>
        <taxon>Microbacterium</taxon>
    </lineage>
</organism>
<feature type="transmembrane region" description="Helical" evidence="8">
    <location>
        <begin position="145"/>
        <end position="163"/>
    </location>
</feature>
<dbReference type="PANTHER" id="PTHR30472:SF67">
    <property type="entry name" value="PERMEASE OF ABC TRANSPORTER-RELATED"/>
    <property type="match status" value="1"/>
</dbReference>
<keyword evidence="5 8" id="KW-0812">Transmembrane</keyword>
<dbReference type="Proteomes" id="UP000075025">
    <property type="component" value="Unassembled WGS sequence"/>
</dbReference>
<evidence type="ECO:0000256" key="4">
    <source>
        <dbReference type="ARBA" id="ARBA00022475"/>
    </source>
</evidence>
<dbReference type="PANTHER" id="PTHR30472">
    <property type="entry name" value="FERRIC ENTEROBACTIN TRANSPORT SYSTEM PERMEASE PROTEIN"/>
    <property type="match status" value="1"/>
</dbReference>
<feature type="transmembrane region" description="Helical" evidence="8">
    <location>
        <begin position="86"/>
        <end position="103"/>
    </location>
</feature>
<proteinExistence type="inferred from homology"/>